<organism evidence="1 2">
    <name type="scientific">Muricoccus pecuniae</name>
    <dbReference type="NCBI Taxonomy" id="693023"/>
    <lineage>
        <taxon>Bacteria</taxon>
        <taxon>Pseudomonadati</taxon>
        <taxon>Pseudomonadota</taxon>
        <taxon>Alphaproteobacteria</taxon>
        <taxon>Acetobacterales</taxon>
        <taxon>Roseomonadaceae</taxon>
        <taxon>Muricoccus</taxon>
    </lineage>
</organism>
<evidence type="ECO:0000313" key="1">
    <source>
        <dbReference type="EMBL" id="MBB5693737.1"/>
    </source>
</evidence>
<dbReference type="RefSeq" id="WP_184516450.1">
    <property type="nucleotide sequence ID" value="NZ_JACIJD010000006.1"/>
</dbReference>
<proteinExistence type="predicted"/>
<name>A0A840YBK0_9PROT</name>
<accession>A0A840YBK0</accession>
<comment type="caution">
    <text evidence="1">The sequence shown here is derived from an EMBL/GenBank/DDBJ whole genome shotgun (WGS) entry which is preliminary data.</text>
</comment>
<protein>
    <recommendedName>
        <fullName evidence="3">HEPN domain-containing protein</fullName>
    </recommendedName>
</protein>
<dbReference type="AlphaFoldDB" id="A0A840YBK0"/>
<dbReference type="Proteomes" id="UP000580654">
    <property type="component" value="Unassembled WGS sequence"/>
</dbReference>
<reference evidence="1 2" key="1">
    <citation type="submission" date="2020-08" db="EMBL/GenBank/DDBJ databases">
        <title>Genomic Encyclopedia of Type Strains, Phase IV (KMG-IV): sequencing the most valuable type-strain genomes for metagenomic binning, comparative biology and taxonomic classification.</title>
        <authorList>
            <person name="Goeker M."/>
        </authorList>
    </citation>
    <scope>NUCLEOTIDE SEQUENCE [LARGE SCALE GENOMIC DNA]</scope>
    <source>
        <strain evidence="1 2">DSM 25622</strain>
    </source>
</reference>
<gene>
    <name evidence="1" type="ORF">FHS87_001770</name>
</gene>
<evidence type="ECO:0000313" key="2">
    <source>
        <dbReference type="Proteomes" id="UP000580654"/>
    </source>
</evidence>
<dbReference type="EMBL" id="JACIJD010000006">
    <property type="protein sequence ID" value="MBB5693737.1"/>
    <property type="molecule type" value="Genomic_DNA"/>
</dbReference>
<sequence length="59" mass="6557">MAGRLLQFWASGRAVLPLFFLCSHSIELSIKSAIRECAEVLGETPDIAGHSLARLWNWS</sequence>
<evidence type="ECO:0008006" key="3">
    <source>
        <dbReference type="Google" id="ProtNLM"/>
    </source>
</evidence>
<keyword evidence="2" id="KW-1185">Reference proteome</keyword>